<sequence length="152" mass="17302">MNDVERLTAIEELRRLMARYVRYADQKRWQDLAGLFTPDGSFTPHKPDGSVWLRMNGRADIAATVGASSGPDDVLVHHLFSDEIDVESATGARGTWSMEDIITRPEDAEVNPDFPFRGMHGYGHYHARFVRTGGAWYIAELEQTRLRLDFAY</sequence>
<organism evidence="2 3">
    <name type="scientific">Actinacidiphila glaucinigra</name>
    <dbReference type="NCBI Taxonomy" id="235986"/>
    <lineage>
        <taxon>Bacteria</taxon>
        <taxon>Bacillati</taxon>
        <taxon>Actinomycetota</taxon>
        <taxon>Actinomycetes</taxon>
        <taxon>Kitasatosporales</taxon>
        <taxon>Streptomycetaceae</taxon>
        <taxon>Actinacidiphila</taxon>
    </lineage>
</organism>
<dbReference type="AlphaFoldDB" id="A0A239GJ08"/>
<evidence type="ECO:0000313" key="3">
    <source>
        <dbReference type="Proteomes" id="UP000198280"/>
    </source>
</evidence>
<protein>
    <submittedName>
        <fullName evidence="2">SnoaL-like domain-containing protein</fullName>
    </submittedName>
</protein>
<evidence type="ECO:0000313" key="2">
    <source>
        <dbReference type="EMBL" id="SNS69157.1"/>
    </source>
</evidence>
<dbReference type="InterPro" id="IPR032710">
    <property type="entry name" value="NTF2-like_dom_sf"/>
</dbReference>
<dbReference type="Proteomes" id="UP000198280">
    <property type="component" value="Unassembled WGS sequence"/>
</dbReference>
<dbReference type="Gene3D" id="3.10.450.50">
    <property type="match status" value="1"/>
</dbReference>
<dbReference type="SUPFAM" id="SSF54427">
    <property type="entry name" value="NTF2-like"/>
    <property type="match status" value="1"/>
</dbReference>
<dbReference type="RefSeq" id="WP_089224835.1">
    <property type="nucleotide sequence ID" value="NZ_FZOF01000007.1"/>
</dbReference>
<keyword evidence="3" id="KW-1185">Reference proteome</keyword>
<gene>
    <name evidence="2" type="ORF">SAMN05216252_107432</name>
</gene>
<dbReference type="EMBL" id="FZOF01000007">
    <property type="protein sequence ID" value="SNS69157.1"/>
    <property type="molecule type" value="Genomic_DNA"/>
</dbReference>
<dbReference type="OrthoDB" id="4941530at2"/>
<dbReference type="InterPro" id="IPR037401">
    <property type="entry name" value="SnoaL-like"/>
</dbReference>
<proteinExistence type="predicted"/>
<reference evidence="2 3" key="1">
    <citation type="submission" date="2017-06" db="EMBL/GenBank/DDBJ databases">
        <authorList>
            <person name="Kim H.J."/>
            <person name="Triplett B.A."/>
        </authorList>
    </citation>
    <scope>NUCLEOTIDE SEQUENCE [LARGE SCALE GENOMIC DNA]</scope>
    <source>
        <strain evidence="2 3">CGMCC 4.1858</strain>
    </source>
</reference>
<feature type="domain" description="SnoaL-like" evidence="1">
    <location>
        <begin position="5"/>
        <end position="141"/>
    </location>
</feature>
<dbReference type="Pfam" id="PF13577">
    <property type="entry name" value="SnoaL_4"/>
    <property type="match status" value="1"/>
</dbReference>
<evidence type="ECO:0000259" key="1">
    <source>
        <dbReference type="Pfam" id="PF13577"/>
    </source>
</evidence>
<name>A0A239GJ08_9ACTN</name>
<accession>A0A239GJ08</accession>